<dbReference type="GO" id="GO:0005524">
    <property type="term" value="F:ATP binding"/>
    <property type="evidence" value="ECO:0007669"/>
    <property type="project" value="UniProtKB-KW"/>
</dbReference>
<dbReference type="InterPro" id="IPR044746">
    <property type="entry name" value="ABCC_6TM_D1"/>
</dbReference>
<comment type="caution">
    <text evidence="14">The sequence shown here is derived from an EMBL/GenBank/DDBJ whole genome shotgun (WGS) entry which is preliminary data.</text>
</comment>
<dbReference type="CDD" id="cd18579">
    <property type="entry name" value="ABC_6TM_ABCC_D1"/>
    <property type="match status" value="1"/>
</dbReference>
<evidence type="ECO:0008006" key="16">
    <source>
        <dbReference type="Google" id="ProtNLM"/>
    </source>
</evidence>
<feature type="transmembrane region" description="Helical" evidence="11">
    <location>
        <begin position="128"/>
        <end position="151"/>
    </location>
</feature>
<keyword evidence="3" id="KW-0813">Transport</keyword>
<dbReference type="Proteomes" id="UP000319257">
    <property type="component" value="Unassembled WGS sequence"/>
</dbReference>
<evidence type="ECO:0000256" key="6">
    <source>
        <dbReference type="ARBA" id="ARBA00022840"/>
    </source>
</evidence>
<dbReference type="CDD" id="cd03250">
    <property type="entry name" value="ABCC_MRP_domain1"/>
    <property type="match status" value="1"/>
</dbReference>
<dbReference type="SUPFAM" id="SSF90123">
    <property type="entry name" value="ABC transporter transmembrane region"/>
    <property type="match status" value="2"/>
</dbReference>
<dbReference type="PANTHER" id="PTHR24223">
    <property type="entry name" value="ATP-BINDING CASSETTE SUB-FAMILY C"/>
    <property type="match status" value="1"/>
</dbReference>
<proteinExistence type="inferred from homology"/>
<evidence type="ECO:0000256" key="2">
    <source>
        <dbReference type="ARBA" id="ARBA00009726"/>
    </source>
</evidence>
<feature type="transmembrane region" description="Helical" evidence="11">
    <location>
        <begin position="519"/>
        <end position="540"/>
    </location>
</feature>
<feature type="transmembrane region" description="Helical" evidence="11">
    <location>
        <begin position="883"/>
        <end position="903"/>
    </location>
</feature>
<evidence type="ECO:0000256" key="3">
    <source>
        <dbReference type="ARBA" id="ARBA00022448"/>
    </source>
</evidence>
<accession>A0A507AQA4</accession>
<evidence type="ECO:0000256" key="11">
    <source>
        <dbReference type="SAM" id="Phobius"/>
    </source>
</evidence>
<name>A0A507AQA4_9PEZI</name>
<dbReference type="GO" id="GO:0016020">
    <property type="term" value="C:membrane"/>
    <property type="evidence" value="ECO:0007669"/>
    <property type="project" value="UniProtKB-SubCell"/>
</dbReference>
<dbReference type="Pfam" id="PF00664">
    <property type="entry name" value="ABC_membrane"/>
    <property type="match status" value="1"/>
</dbReference>
<dbReference type="PANTHER" id="PTHR24223:SF345">
    <property type="entry name" value="ABC MULTIDRUG TRANSPORTER (EUROFUNG)"/>
    <property type="match status" value="1"/>
</dbReference>
<evidence type="ECO:0000313" key="15">
    <source>
        <dbReference type="Proteomes" id="UP000319257"/>
    </source>
</evidence>
<keyword evidence="7 11" id="KW-1133">Transmembrane helix</keyword>
<gene>
    <name evidence="14" type="ORF">E0L32_011019</name>
</gene>
<comment type="similarity">
    <text evidence="2">Belongs to the ABC transporter superfamily. ABCC family. Conjugate transporter (TC 3.A.1.208) subfamily.</text>
</comment>
<comment type="subcellular location">
    <subcellularLocation>
        <location evidence="1">Membrane</location>
        <topology evidence="1">Multi-pass membrane protein</topology>
    </subcellularLocation>
</comment>
<protein>
    <recommendedName>
        <fullName evidence="16">ABC transporter</fullName>
    </recommendedName>
</protein>
<dbReference type="FunFam" id="1.20.1560.10:FF:000066">
    <property type="entry name" value="ABC multidrug transporter (Eurofung)"/>
    <property type="match status" value="1"/>
</dbReference>
<dbReference type="Gene3D" id="3.40.50.300">
    <property type="entry name" value="P-loop containing nucleotide triphosphate hydrolases"/>
    <property type="match status" value="2"/>
</dbReference>
<dbReference type="Pfam" id="PF24357">
    <property type="entry name" value="TMD0_ABC"/>
    <property type="match status" value="1"/>
</dbReference>
<feature type="transmembrane region" description="Helical" evidence="11">
    <location>
        <begin position="1106"/>
        <end position="1127"/>
    </location>
</feature>
<feature type="transmembrane region" description="Helical" evidence="11">
    <location>
        <begin position="70"/>
        <end position="88"/>
    </location>
</feature>
<evidence type="ECO:0000256" key="9">
    <source>
        <dbReference type="ARBA" id="ARBA00023180"/>
    </source>
</evidence>
<dbReference type="InterPro" id="IPR011527">
    <property type="entry name" value="ABC1_TM_dom"/>
</dbReference>
<evidence type="ECO:0000256" key="10">
    <source>
        <dbReference type="ARBA" id="ARBA00059074"/>
    </source>
</evidence>
<dbReference type="Pfam" id="PF00005">
    <property type="entry name" value="ABC_tran"/>
    <property type="match status" value="2"/>
</dbReference>
<evidence type="ECO:0000256" key="5">
    <source>
        <dbReference type="ARBA" id="ARBA00022741"/>
    </source>
</evidence>
<dbReference type="InterPro" id="IPR056227">
    <property type="entry name" value="TMD0_ABC"/>
</dbReference>
<comment type="function">
    <text evidence="10">ABC-type transporter; part of the gene cluster that mediates the biosynthesis of the phomopsins, a group of hexapeptide mycotoxins which infects lupins and causes lupinosis disease in livestock.</text>
</comment>
<feature type="transmembrane region" description="Helical" evidence="11">
    <location>
        <begin position="1133"/>
        <end position="1154"/>
    </location>
</feature>
<evidence type="ECO:0000259" key="12">
    <source>
        <dbReference type="PROSITE" id="PS50893"/>
    </source>
</evidence>
<keyword evidence="9" id="KW-0325">Glycoprotein</keyword>
<dbReference type="InterPro" id="IPR044726">
    <property type="entry name" value="ABCC_6TM_D2"/>
</dbReference>
<feature type="domain" description="ABC transporter" evidence="12">
    <location>
        <begin position="1213"/>
        <end position="1469"/>
    </location>
</feature>
<dbReference type="InterPro" id="IPR027417">
    <property type="entry name" value="P-loop_NTPase"/>
</dbReference>
<evidence type="ECO:0000313" key="14">
    <source>
        <dbReference type="EMBL" id="TPX07031.1"/>
    </source>
</evidence>
<dbReference type="OrthoDB" id="6500128at2759"/>
<sequence>MDFTGCLNDEAFGPAVRGCRGDFDFTIKFEQIFMVLLPASIFTAVSLSRIAFLTRRPSIVAGAGLKYTKLAAVLVYAVLQLSLLVLSATRARRFQAFLISSNALTLLSSLSIAALSSLEHSRSPRPSILLNGYLFLTILFDVVQTRTLWLASSNPDEFTYCRLFTTGVVVKAVLLLTESTHKTKWIQWDAKQHSPEETTGVFGLGAFVWLNELFLRGYKKVLVLDDLYPLDSNMVSEALDALAEGRVVPSHFKGQKYALIRSTAKALAVPFLLPVGPRIAQSAFQLCQPFLINTLLHYLQQKQDSATHNIGIGLIGAAVLIYTGIAVSEAFYWYYQERTMYMLRGVLVNLIYRKTTEAKASAADDSAALTLMSTDTERILRGLLNMHEFWANVIEVALACWLLSRQVGVASVASLVVVAFCIVCSTFLGRITGPRQKAWMEKIQKRVGLTSSVIGQMKHLRISGLSSAVEDSVQEMRTEEIAVGGRFRLIGVLSAVIGYTPLCISPVLTFAFASRTLDITTIFTSISFILLLANPLSTLFQMVPGLIASVTCFGRIQTFLETGSRVDFRLPDALSHQQARAADLDSGKRDVALKVSNGSFGYDSDKTILKNVSLEIPASRLTIVIGPVASGKSTLCKALLGELSILEGQVSVASFIGKIGYCDQTPYLTNATLRDNIIGTSSFDQIRYNQVIEAAVLLPDLALLPQGDLTRIGSNGISLSGGQKQRVSIARALYLESVLLLFDDTLSGLDADTEEQVFRRVFGPDGILRQRGATVVLCTHSVRHLPAADHIIALGADGNIVEQGTFQELMANEKYVSTLGVTESSATSEKQAKILRDSSKPSLSQSSKQAVAQQAQAQERSRMLGDTAVYKHYFARINLPIKLAFFVFGSGWGFFYNFTTVWLKFWSEDVASPQPKHSNAMYLGLYALFQVMTLFSLFCMSFICFRVLIAITGSKLHKEALRAVMTAPLAFFTTTDTGVVTNLFSQDMTLIDGELPMALVNISFETFAAIGLAAVIATSSPFLVITYPFLVIALFVIQRFYLRTSRQVRLLDLEAKSPLYSHFIDTIKGLGTFRAFGWVSHGIRLNSHLLDTSQRPAYLLAMIQRWLGFILQLVVAVLAVLVVTLATQTRSNTAFTGASLVSLMTFGEVLAWMVKMYTALETSIGAVSRLKTFSDTVKPEDQEGEDVVPPVEWPQRGFIEIKGASAAYRSDLLSDADSDTSKPQEDTTDLALNDVNLTVNPGDKIAICGRSGSGKSSMILLLLRLLDPLPSCIDSISMDGIPLRKIDRATLRQRIIAVPQEPVFLPDGTSFLANLDPYSVSTNNECQSVLERIGLWDFVSDRGGLHAGMSADTFSQGQKQLFNLARAILRRRIRTRLAQAATGEKYVQSGGILLLDEISSSVDQDTERSMHSIVKEEFEGYTVIMVSHRLDVVMDFDRVVVMDTGRVVEDGRPAGLLDVEGSRFKELWLSSGRKHNGN</sequence>
<dbReference type="GeneID" id="41978466"/>
<dbReference type="InterPro" id="IPR036640">
    <property type="entry name" value="ABC1_TM_sf"/>
</dbReference>
<keyword evidence="15" id="KW-1185">Reference proteome</keyword>
<dbReference type="GO" id="GO:0016887">
    <property type="term" value="F:ATP hydrolysis activity"/>
    <property type="evidence" value="ECO:0007669"/>
    <property type="project" value="InterPro"/>
</dbReference>
<feature type="transmembrane region" description="Helical" evidence="11">
    <location>
        <begin position="94"/>
        <end position="116"/>
    </location>
</feature>
<dbReference type="InterPro" id="IPR017871">
    <property type="entry name" value="ABC_transporter-like_CS"/>
</dbReference>
<dbReference type="SUPFAM" id="SSF52540">
    <property type="entry name" value="P-loop containing nucleoside triphosphate hydrolases"/>
    <property type="match status" value="2"/>
</dbReference>
<dbReference type="STRING" id="1093900.A0A507AQA4"/>
<feature type="transmembrane region" description="Helical" evidence="11">
    <location>
        <begin position="923"/>
        <end position="949"/>
    </location>
</feature>
<feature type="transmembrane region" description="Helical" evidence="11">
    <location>
        <begin position="407"/>
        <end position="428"/>
    </location>
</feature>
<dbReference type="GO" id="GO:0140359">
    <property type="term" value="F:ABC-type transporter activity"/>
    <property type="evidence" value="ECO:0007669"/>
    <property type="project" value="InterPro"/>
</dbReference>
<reference evidence="14 15" key="1">
    <citation type="submission" date="2019-06" db="EMBL/GenBank/DDBJ databases">
        <title>Draft genome sequence of the filamentous fungus Phialemoniopsis curvata isolated from diesel fuel.</title>
        <authorList>
            <person name="Varaljay V.A."/>
            <person name="Lyon W.J."/>
            <person name="Crouch A.L."/>
            <person name="Drake C.E."/>
            <person name="Hollomon J.M."/>
            <person name="Nadeau L.J."/>
            <person name="Nunn H.S."/>
            <person name="Stevenson B.S."/>
            <person name="Bojanowski C.L."/>
            <person name="Crookes-Goodson W.J."/>
        </authorList>
    </citation>
    <scope>NUCLEOTIDE SEQUENCE [LARGE SCALE GENOMIC DNA]</scope>
    <source>
        <strain evidence="14 15">D216</strain>
    </source>
</reference>
<dbReference type="SMART" id="SM00382">
    <property type="entry name" value="AAA"/>
    <property type="match status" value="2"/>
</dbReference>
<dbReference type="InterPro" id="IPR050173">
    <property type="entry name" value="ABC_transporter_C-like"/>
</dbReference>
<feature type="transmembrane region" description="Helical" evidence="11">
    <location>
        <begin position="32"/>
        <end position="50"/>
    </location>
</feature>
<dbReference type="Gene3D" id="1.20.1560.10">
    <property type="entry name" value="ABC transporter type 1, transmembrane domain"/>
    <property type="match status" value="2"/>
</dbReference>
<dbReference type="InterPro" id="IPR003593">
    <property type="entry name" value="AAA+_ATPase"/>
</dbReference>
<evidence type="ECO:0000256" key="8">
    <source>
        <dbReference type="ARBA" id="ARBA00023136"/>
    </source>
</evidence>
<dbReference type="CDD" id="cd18580">
    <property type="entry name" value="ABC_6TM_ABCC_D2"/>
    <property type="match status" value="1"/>
</dbReference>
<evidence type="ECO:0000256" key="7">
    <source>
        <dbReference type="ARBA" id="ARBA00022989"/>
    </source>
</evidence>
<evidence type="ECO:0000256" key="1">
    <source>
        <dbReference type="ARBA" id="ARBA00004141"/>
    </source>
</evidence>
<feature type="domain" description="ABC transmembrane type-1" evidence="13">
    <location>
        <begin position="279"/>
        <end position="548"/>
    </location>
</feature>
<evidence type="ECO:0000259" key="13">
    <source>
        <dbReference type="PROSITE" id="PS50929"/>
    </source>
</evidence>
<evidence type="ECO:0000256" key="4">
    <source>
        <dbReference type="ARBA" id="ARBA00022692"/>
    </source>
</evidence>
<feature type="domain" description="ABC transporter" evidence="12">
    <location>
        <begin position="593"/>
        <end position="822"/>
    </location>
</feature>
<dbReference type="PROSITE" id="PS50893">
    <property type="entry name" value="ABC_TRANSPORTER_2"/>
    <property type="match status" value="2"/>
</dbReference>
<keyword evidence="6" id="KW-0067">ATP-binding</keyword>
<keyword evidence="4 11" id="KW-0812">Transmembrane</keyword>
<dbReference type="InParanoid" id="A0A507AQA4"/>
<keyword evidence="8 11" id="KW-0472">Membrane</keyword>
<feature type="transmembrane region" description="Helical" evidence="11">
    <location>
        <begin position="489"/>
        <end position="513"/>
    </location>
</feature>
<feature type="transmembrane region" description="Helical" evidence="11">
    <location>
        <begin position="310"/>
        <end position="335"/>
    </location>
</feature>
<dbReference type="InterPro" id="IPR003439">
    <property type="entry name" value="ABC_transporter-like_ATP-bd"/>
</dbReference>
<organism evidence="14 15">
    <name type="scientific">Thyridium curvatum</name>
    <dbReference type="NCBI Taxonomy" id="1093900"/>
    <lineage>
        <taxon>Eukaryota</taxon>
        <taxon>Fungi</taxon>
        <taxon>Dikarya</taxon>
        <taxon>Ascomycota</taxon>
        <taxon>Pezizomycotina</taxon>
        <taxon>Sordariomycetes</taxon>
        <taxon>Sordariomycetidae</taxon>
        <taxon>Thyridiales</taxon>
        <taxon>Thyridiaceae</taxon>
        <taxon>Thyridium</taxon>
    </lineage>
</organism>
<feature type="transmembrane region" description="Helical" evidence="11">
    <location>
        <begin position="998"/>
        <end position="1016"/>
    </location>
</feature>
<dbReference type="PROSITE" id="PS50929">
    <property type="entry name" value="ABC_TM1F"/>
    <property type="match status" value="2"/>
</dbReference>
<dbReference type="EMBL" id="SKBQ01000096">
    <property type="protein sequence ID" value="TPX07031.1"/>
    <property type="molecule type" value="Genomic_DNA"/>
</dbReference>
<feature type="domain" description="ABC transmembrane type-1" evidence="13">
    <location>
        <begin position="883"/>
        <end position="1162"/>
    </location>
</feature>
<dbReference type="RefSeq" id="XP_030988742.1">
    <property type="nucleotide sequence ID" value="XM_031133702.1"/>
</dbReference>
<dbReference type="FunFam" id="3.40.50.300:FF:001854">
    <property type="entry name" value="ABC multidrug transporter (Eurofung)"/>
    <property type="match status" value="1"/>
</dbReference>
<keyword evidence="5" id="KW-0547">Nucleotide-binding</keyword>
<dbReference type="PROSITE" id="PS00211">
    <property type="entry name" value="ABC_TRANSPORTER_1"/>
    <property type="match status" value="2"/>
</dbReference>
<feature type="transmembrane region" description="Helical" evidence="11">
    <location>
        <begin position="1022"/>
        <end position="1042"/>
    </location>
</feature>
<dbReference type="FunFam" id="1.20.1560.10:FF:000055">
    <property type="entry name" value="ABC multidrug transporter (Eurofung)"/>
    <property type="match status" value="1"/>
</dbReference>